<dbReference type="HOGENOM" id="CLU_2314854_0_0_4"/>
<dbReference type="AlphaFoldDB" id="A0A0H2Y345"/>
<evidence type="ECO:0000256" key="1">
    <source>
        <dbReference type="SAM" id="Phobius"/>
    </source>
</evidence>
<name>A0A0H2Y345_BURO1</name>
<keyword evidence="1" id="KW-0812">Transmembrane</keyword>
<proteinExistence type="predicted"/>
<keyword evidence="1" id="KW-1133">Transmembrane helix</keyword>
<feature type="transmembrane region" description="Helical" evidence="1">
    <location>
        <begin position="39"/>
        <end position="59"/>
    </location>
</feature>
<gene>
    <name evidence="2" type="ordered locus">Bcen_6456</name>
</gene>
<accession>A0A0H2Y345</accession>
<evidence type="ECO:0000313" key="2">
    <source>
        <dbReference type="EMBL" id="ABF81317.1"/>
    </source>
</evidence>
<protein>
    <submittedName>
        <fullName evidence="2">Uncharacterized protein</fullName>
    </submittedName>
</protein>
<dbReference type="EMBL" id="CP000380">
    <property type="protein sequence ID" value="ABF81317.1"/>
    <property type="molecule type" value="Genomic_DNA"/>
</dbReference>
<keyword evidence="1" id="KW-0472">Membrane</keyword>
<organism evidence="2">
    <name type="scientific">Burkholderia orbicola (strain AU 1054)</name>
    <dbReference type="NCBI Taxonomy" id="331271"/>
    <lineage>
        <taxon>Bacteria</taxon>
        <taxon>Pseudomonadati</taxon>
        <taxon>Pseudomonadota</taxon>
        <taxon>Betaproteobacteria</taxon>
        <taxon>Burkholderiales</taxon>
        <taxon>Burkholderiaceae</taxon>
        <taxon>Burkholderia</taxon>
        <taxon>Burkholderia cepacia complex</taxon>
        <taxon>Burkholderia orbicola</taxon>
    </lineage>
</organism>
<reference evidence="2" key="1">
    <citation type="submission" date="2006-05" db="EMBL/GenBank/DDBJ databases">
        <title>Complete sequence of chromosome 3 of Burkholderia cenocepacia AU 1054.</title>
        <authorList>
            <consortium name="US DOE Joint Genome Institute"/>
            <person name="Copeland A."/>
            <person name="Lucas S."/>
            <person name="Lapidus A."/>
            <person name="Barry K."/>
            <person name="Detter J.C."/>
            <person name="Glavina del Rio T."/>
            <person name="Hammon N."/>
            <person name="Israni S."/>
            <person name="Dalin E."/>
            <person name="Tice H."/>
            <person name="Pitluck S."/>
            <person name="Chain P."/>
            <person name="Malfatti S."/>
            <person name="Shin M."/>
            <person name="Vergez L."/>
            <person name="Schmutz J."/>
            <person name="Larimer F."/>
            <person name="Land M."/>
            <person name="Hauser L."/>
            <person name="Kyrpides N."/>
            <person name="Lykidis A."/>
            <person name="LiPuma J.J."/>
            <person name="Konstantinidis K."/>
            <person name="Tiedje J.M."/>
            <person name="Richardson P."/>
        </authorList>
    </citation>
    <scope>NUCLEOTIDE SEQUENCE [LARGE SCALE GENOMIC DNA]</scope>
    <source>
        <strain evidence="2">AU 1054</strain>
    </source>
</reference>
<sequence length="123" mass="13096">MAPRAIGCQDRQRHATTRTGRMTAMSVRQLFIVELASGLPRAFGVLAILSGLFRIGIAVRRGKHAGTPSRTIPDGARTALAGALLSCEAVGAVYFAIATLGYGWADTDATAPDRRKRVSDWPS</sequence>
<feature type="transmembrane region" description="Helical" evidence="1">
    <location>
        <begin position="80"/>
        <end position="105"/>
    </location>
</feature>